<accession>A0A918NTH6</accession>
<evidence type="ECO:0000313" key="2">
    <source>
        <dbReference type="EMBL" id="GGX94979.1"/>
    </source>
</evidence>
<reference evidence="2" key="1">
    <citation type="journal article" date="2014" name="Int. J. Syst. Evol. Microbiol.">
        <title>Complete genome sequence of Corynebacterium casei LMG S-19264T (=DSM 44701T), isolated from a smear-ripened cheese.</title>
        <authorList>
            <consortium name="US DOE Joint Genome Institute (JGI-PGF)"/>
            <person name="Walter F."/>
            <person name="Albersmeier A."/>
            <person name="Kalinowski J."/>
            <person name="Ruckert C."/>
        </authorList>
    </citation>
    <scope>NUCLEOTIDE SEQUENCE</scope>
    <source>
        <strain evidence="2">JCM 4956</strain>
    </source>
</reference>
<feature type="compositionally biased region" description="Basic residues" evidence="1">
    <location>
        <begin position="38"/>
        <end position="52"/>
    </location>
</feature>
<feature type="region of interest" description="Disordered" evidence="1">
    <location>
        <begin position="1"/>
        <end position="87"/>
    </location>
</feature>
<protein>
    <submittedName>
        <fullName evidence="2">Uncharacterized protein</fullName>
    </submittedName>
</protein>
<evidence type="ECO:0000313" key="3">
    <source>
        <dbReference type="Proteomes" id="UP000645555"/>
    </source>
</evidence>
<keyword evidence="3" id="KW-1185">Reference proteome</keyword>
<comment type="caution">
    <text evidence="2">The sequence shown here is derived from an EMBL/GenBank/DDBJ whole genome shotgun (WGS) entry which is preliminary data.</text>
</comment>
<dbReference type="EMBL" id="BMWD01000042">
    <property type="protein sequence ID" value="GGX94979.1"/>
    <property type="molecule type" value="Genomic_DNA"/>
</dbReference>
<organism evidence="2 3">
    <name type="scientific">Streptomyces fructofermentans</name>
    <dbReference type="NCBI Taxonomy" id="152141"/>
    <lineage>
        <taxon>Bacteria</taxon>
        <taxon>Bacillati</taxon>
        <taxon>Actinomycetota</taxon>
        <taxon>Actinomycetes</taxon>
        <taxon>Kitasatosporales</taxon>
        <taxon>Streptomycetaceae</taxon>
        <taxon>Streptomyces</taxon>
    </lineage>
</organism>
<evidence type="ECO:0000256" key="1">
    <source>
        <dbReference type="SAM" id="MobiDB-lite"/>
    </source>
</evidence>
<dbReference type="Proteomes" id="UP000645555">
    <property type="component" value="Unassembled WGS sequence"/>
</dbReference>
<dbReference type="AlphaFoldDB" id="A0A918NTH6"/>
<reference evidence="2" key="2">
    <citation type="submission" date="2020-09" db="EMBL/GenBank/DDBJ databases">
        <authorList>
            <person name="Sun Q."/>
            <person name="Ohkuma M."/>
        </authorList>
    </citation>
    <scope>NUCLEOTIDE SEQUENCE</scope>
    <source>
        <strain evidence="2">JCM 4956</strain>
    </source>
</reference>
<proteinExistence type="predicted"/>
<gene>
    <name evidence="2" type="ORF">GCM10010515_72130</name>
</gene>
<sequence>MLVIAQQPAKDHPHPIPACRGQLPLGTAQRRQIDMRHTAPRRRGTRDRKARALRPDGAPTPPARLRRRPGRLPPGGTAEGAVPAPSGMALDRIQPFPCLVEVDSAVACRGRLCGRLRGWALGG</sequence>
<name>A0A918NTH6_9ACTN</name>